<evidence type="ECO:0000313" key="2">
    <source>
        <dbReference type="Proteomes" id="UP000299084"/>
    </source>
</evidence>
<proteinExistence type="predicted"/>
<name>A0A5N4CQH9_CAMDR</name>
<organism evidence="1 2">
    <name type="scientific">Camelus dromedarius</name>
    <name type="common">Dromedary</name>
    <name type="synonym">Arabian camel</name>
    <dbReference type="NCBI Taxonomy" id="9838"/>
    <lineage>
        <taxon>Eukaryota</taxon>
        <taxon>Metazoa</taxon>
        <taxon>Chordata</taxon>
        <taxon>Craniata</taxon>
        <taxon>Vertebrata</taxon>
        <taxon>Euteleostomi</taxon>
        <taxon>Mammalia</taxon>
        <taxon>Eutheria</taxon>
        <taxon>Laurasiatheria</taxon>
        <taxon>Artiodactyla</taxon>
        <taxon>Tylopoda</taxon>
        <taxon>Camelidae</taxon>
        <taxon>Camelus</taxon>
    </lineage>
</organism>
<comment type="caution">
    <text evidence="1">The sequence shown here is derived from an EMBL/GenBank/DDBJ whole genome shotgun (WGS) entry which is preliminary data.</text>
</comment>
<sequence length="69" mass="7395">MGAVGLGAAGPYHGLPNGRFKPDQLFLTGQGTDRGVVWNGPHSQSYSATLSPNRIMCSTEKHLRRSEPS</sequence>
<keyword evidence="2" id="KW-1185">Reference proteome</keyword>
<evidence type="ECO:0000313" key="1">
    <source>
        <dbReference type="EMBL" id="KAB1261213.1"/>
    </source>
</evidence>
<gene>
    <name evidence="1" type="ORF">Cadr_000022265</name>
</gene>
<dbReference type="EMBL" id="JWIN03000020">
    <property type="protein sequence ID" value="KAB1261213.1"/>
    <property type="molecule type" value="Genomic_DNA"/>
</dbReference>
<protein>
    <submittedName>
        <fullName evidence="1">Uncharacterized protein</fullName>
    </submittedName>
</protein>
<dbReference type="AlphaFoldDB" id="A0A5N4CQH9"/>
<accession>A0A5N4CQH9</accession>
<dbReference type="Proteomes" id="UP000299084">
    <property type="component" value="Unassembled WGS sequence"/>
</dbReference>
<reference evidence="1 2" key="1">
    <citation type="journal article" date="2019" name="Mol. Ecol. Resour.">
        <title>Improving Illumina assemblies with Hi-C and long reads: an example with the North African dromedary.</title>
        <authorList>
            <person name="Elbers J.P."/>
            <person name="Rogers M.F."/>
            <person name="Perelman P.L."/>
            <person name="Proskuryakova A.A."/>
            <person name="Serdyukova N.A."/>
            <person name="Johnson W.E."/>
            <person name="Horin P."/>
            <person name="Corander J."/>
            <person name="Murphy D."/>
            <person name="Burger P.A."/>
        </authorList>
    </citation>
    <scope>NUCLEOTIDE SEQUENCE [LARGE SCALE GENOMIC DNA]</scope>
    <source>
        <strain evidence="1">Drom800</strain>
        <tissue evidence="1">Blood</tissue>
    </source>
</reference>